<proteinExistence type="inferred from homology"/>
<name>A0ABQ5W1I0_9HYPH</name>
<evidence type="ECO:0000256" key="1">
    <source>
        <dbReference type="ARBA" id="ARBA00003236"/>
    </source>
</evidence>
<keyword evidence="9" id="KW-1185">Reference proteome</keyword>
<dbReference type="EMBL" id="BSNS01000004">
    <property type="protein sequence ID" value="GLQ53669.1"/>
    <property type="molecule type" value="Genomic_DNA"/>
</dbReference>
<evidence type="ECO:0000313" key="8">
    <source>
        <dbReference type="EMBL" id="GLQ53669.1"/>
    </source>
</evidence>
<feature type="domain" description="NodB homology" evidence="7">
    <location>
        <begin position="53"/>
        <end position="313"/>
    </location>
</feature>
<keyword evidence="5" id="KW-0732">Signal</keyword>
<gene>
    <name evidence="8" type="ORF">GCM10010862_09280</name>
</gene>
<comment type="caution">
    <text evidence="8">The sequence shown here is derived from an EMBL/GenBank/DDBJ whole genome shotgun (WGS) entry which is preliminary data.</text>
</comment>
<dbReference type="PROSITE" id="PS51677">
    <property type="entry name" value="NODB"/>
    <property type="match status" value="1"/>
</dbReference>
<dbReference type="CDD" id="cd10918">
    <property type="entry name" value="CE4_NodB_like_5s_6s"/>
    <property type="match status" value="1"/>
</dbReference>
<evidence type="ECO:0000256" key="2">
    <source>
        <dbReference type="ARBA" id="ARBA00004613"/>
    </source>
</evidence>
<dbReference type="InterPro" id="IPR051398">
    <property type="entry name" value="Polysacch_Deacetylase"/>
</dbReference>
<dbReference type="InterPro" id="IPR011330">
    <property type="entry name" value="Glyco_hydro/deAcase_b/a-brl"/>
</dbReference>
<comment type="similarity">
    <text evidence="3">Belongs to the polysaccharide deacetylase family.</text>
</comment>
<dbReference type="InterPro" id="IPR002509">
    <property type="entry name" value="NODB_dom"/>
</dbReference>
<dbReference type="SUPFAM" id="SSF88713">
    <property type="entry name" value="Glycoside hydrolase/deacetylase"/>
    <property type="match status" value="1"/>
</dbReference>
<accession>A0ABQ5W1I0</accession>
<dbReference type="Proteomes" id="UP001156691">
    <property type="component" value="Unassembled WGS sequence"/>
</dbReference>
<protein>
    <recommendedName>
        <fullName evidence="4">Chitooligosaccharide deacetylase</fullName>
    </recommendedName>
    <alternativeName>
        <fullName evidence="6">Nodulation protein B</fullName>
    </alternativeName>
</protein>
<evidence type="ECO:0000259" key="7">
    <source>
        <dbReference type="PROSITE" id="PS51677"/>
    </source>
</evidence>
<dbReference type="Gene3D" id="3.20.20.370">
    <property type="entry name" value="Glycoside hydrolase/deacetylase"/>
    <property type="match status" value="1"/>
</dbReference>
<sequence>MYHRVARPTHDPWEIAVAPERFSDQMRMLRQTRTPLAMGEFVDRIAAGTLPTNAVAVTFDDGYRDNLTVAAPILASLGISATVFITTGSIGSTRAFWWDELAELILARTAAADCEVSIGADRVQVVLPPVDRDAGHTDTWRGSEPSASERQRLYLSIWRQLRLLDNDTRMAAMTSLRSALGGAPANPDDCAMSVDDLVRLTSDGTINIGAHTMTHPSLPALPDDVKRLEVSASLQTCEQIAGTKIAGFAYPYGDRDDATKSIVMDCGAHWACSTRAAAVNTARVDFFDLPRIQVKDWSGAQLARVLHKQWIDA</sequence>
<evidence type="ECO:0000256" key="4">
    <source>
        <dbReference type="ARBA" id="ARBA00020071"/>
    </source>
</evidence>
<dbReference type="Pfam" id="PF01522">
    <property type="entry name" value="Polysacc_deac_1"/>
    <property type="match status" value="2"/>
</dbReference>
<dbReference type="PANTHER" id="PTHR34216">
    <property type="match status" value="1"/>
</dbReference>
<evidence type="ECO:0000256" key="5">
    <source>
        <dbReference type="ARBA" id="ARBA00022729"/>
    </source>
</evidence>
<organism evidence="8 9">
    <name type="scientific">Devosia nitrariae</name>
    <dbReference type="NCBI Taxonomy" id="2071872"/>
    <lineage>
        <taxon>Bacteria</taxon>
        <taxon>Pseudomonadati</taxon>
        <taxon>Pseudomonadota</taxon>
        <taxon>Alphaproteobacteria</taxon>
        <taxon>Hyphomicrobiales</taxon>
        <taxon>Devosiaceae</taxon>
        <taxon>Devosia</taxon>
    </lineage>
</organism>
<comment type="subcellular location">
    <subcellularLocation>
        <location evidence="2">Secreted</location>
    </subcellularLocation>
</comment>
<comment type="function">
    <text evidence="1">Is involved in generating a small heat-stable compound (Nod), an acylated oligomer of N-acetylglucosamine, that stimulates mitosis in various plant protoplasts.</text>
</comment>
<reference evidence="9" key="1">
    <citation type="journal article" date="2019" name="Int. J. Syst. Evol. Microbiol.">
        <title>The Global Catalogue of Microorganisms (GCM) 10K type strain sequencing project: providing services to taxonomists for standard genome sequencing and annotation.</title>
        <authorList>
            <consortium name="The Broad Institute Genomics Platform"/>
            <consortium name="The Broad Institute Genome Sequencing Center for Infectious Disease"/>
            <person name="Wu L."/>
            <person name="Ma J."/>
        </authorList>
    </citation>
    <scope>NUCLEOTIDE SEQUENCE [LARGE SCALE GENOMIC DNA]</scope>
    <source>
        <strain evidence="9">NBRC 112416</strain>
    </source>
</reference>
<dbReference type="PANTHER" id="PTHR34216:SF3">
    <property type="entry name" value="POLY-BETA-1,6-N-ACETYL-D-GLUCOSAMINE N-DEACETYLASE"/>
    <property type="match status" value="1"/>
</dbReference>
<evidence type="ECO:0000313" key="9">
    <source>
        <dbReference type="Proteomes" id="UP001156691"/>
    </source>
</evidence>
<evidence type="ECO:0000256" key="6">
    <source>
        <dbReference type="ARBA" id="ARBA00032976"/>
    </source>
</evidence>
<evidence type="ECO:0000256" key="3">
    <source>
        <dbReference type="ARBA" id="ARBA00010973"/>
    </source>
</evidence>